<dbReference type="NCBIfam" id="TIGR02094">
    <property type="entry name" value="more_P_ylases"/>
    <property type="match status" value="1"/>
</dbReference>
<dbReference type="OrthoDB" id="7229284at2"/>
<dbReference type="STRING" id="1915309.AXG55_08715"/>
<evidence type="ECO:0000256" key="2">
    <source>
        <dbReference type="ARBA" id="ARBA00001933"/>
    </source>
</evidence>
<dbReference type="SUPFAM" id="SSF53756">
    <property type="entry name" value="UDP-Glycosyltransferase/glycogen phosphorylase"/>
    <property type="match status" value="1"/>
</dbReference>
<dbReference type="PROSITE" id="PS00102">
    <property type="entry name" value="PHOSPHORYLASE"/>
    <property type="match status" value="1"/>
</dbReference>
<keyword evidence="8 11" id="KW-0663">Pyridoxal phosphate</keyword>
<keyword evidence="14" id="KW-1185">Reference proteome</keyword>
<dbReference type="EC" id="2.4.1.1" evidence="4"/>
<dbReference type="Gene3D" id="3.40.50.2000">
    <property type="entry name" value="Glycogen Phosphorylase B"/>
    <property type="match status" value="3"/>
</dbReference>
<dbReference type="PANTHER" id="PTHR42655:SF1">
    <property type="entry name" value="GLYCOGEN PHOSPHORYLASE"/>
    <property type="match status" value="1"/>
</dbReference>
<gene>
    <name evidence="13" type="ORF">AXG55_08715</name>
</gene>
<keyword evidence="9" id="KW-0119">Carbohydrate metabolism</keyword>
<evidence type="ECO:0000256" key="11">
    <source>
        <dbReference type="PIRSR" id="PIRSR000460-1"/>
    </source>
</evidence>
<feature type="modified residue" description="N6-(pyridoxal phosphate)lysine" evidence="11">
    <location>
        <position position="582"/>
    </location>
</feature>
<keyword evidence="7" id="KW-0808">Transferase</keyword>
<evidence type="ECO:0000256" key="4">
    <source>
        <dbReference type="ARBA" id="ARBA00012591"/>
    </source>
</evidence>
<evidence type="ECO:0000313" key="13">
    <source>
        <dbReference type="EMBL" id="APJ03984.1"/>
    </source>
</evidence>
<evidence type="ECO:0000259" key="12">
    <source>
        <dbReference type="Pfam" id="PF11897"/>
    </source>
</evidence>
<dbReference type="Proteomes" id="UP000184731">
    <property type="component" value="Chromosome"/>
</dbReference>
<dbReference type="GO" id="GO:0008184">
    <property type="term" value="F:glycogen phosphorylase activity"/>
    <property type="evidence" value="ECO:0007669"/>
    <property type="project" value="InterPro"/>
</dbReference>
<reference evidence="13 14" key="1">
    <citation type="submission" date="2016-10" db="EMBL/GenBank/DDBJ databases">
        <title>Silvanigrella aquatica sp. nov., isolated from a freshwater lake located in the Black Forest, Germany, description of Silvanigrellaceae fam. nov., Silvanigrellales ord. nov., reclassification of the order Bdellovibrionales in the class Oligoflexia, reclassification of the families Bacteriovoracaceae and Halobacteriovoraceae in the new order Bacteriovoracales ord. nov., and reclassification of the family Pseudobacteriovoracaceae in the order Oligoflexiales.</title>
        <authorList>
            <person name="Hahn M.W."/>
            <person name="Schmidt J."/>
            <person name="Koll U."/>
            <person name="Rohde M."/>
            <person name="Verbag S."/>
            <person name="Pitt A."/>
            <person name="Nakai R."/>
            <person name="Naganuma T."/>
            <person name="Lang E."/>
        </authorList>
    </citation>
    <scope>NUCLEOTIDE SEQUENCE [LARGE SCALE GENOMIC DNA]</scope>
    <source>
        <strain evidence="13 14">MWH-Nonnen-W8red</strain>
    </source>
</reference>
<comment type="cofactor">
    <cofactor evidence="2">
        <name>pyridoxal 5'-phosphate</name>
        <dbReference type="ChEBI" id="CHEBI:597326"/>
    </cofactor>
</comment>
<evidence type="ECO:0000256" key="10">
    <source>
        <dbReference type="ARBA" id="ARBA00025174"/>
    </source>
</evidence>
<evidence type="ECO:0000256" key="9">
    <source>
        <dbReference type="ARBA" id="ARBA00023277"/>
    </source>
</evidence>
<dbReference type="PANTHER" id="PTHR42655">
    <property type="entry name" value="GLYCOGEN PHOSPHORYLASE"/>
    <property type="match status" value="1"/>
</dbReference>
<protein>
    <recommendedName>
        <fullName evidence="4">glycogen phosphorylase</fullName>
        <ecNumber evidence="4">2.4.1.1</ecNumber>
    </recommendedName>
</protein>
<dbReference type="InterPro" id="IPR011834">
    <property type="entry name" value="Agluc_phsphrylas"/>
</dbReference>
<dbReference type="Pfam" id="PF11897">
    <property type="entry name" value="DUF3417"/>
    <property type="match status" value="1"/>
</dbReference>
<dbReference type="InterPro" id="IPR000811">
    <property type="entry name" value="Glyco_trans_35"/>
</dbReference>
<feature type="domain" description="DUF3417" evidence="12">
    <location>
        <begin position="12"/>
        <end position="118"/>
    </location>
</feature>
<evidence type="ECO:0000256" key="1">
    <source>
        <dbReference type="ARBA" id="ARBA00001275"/>
    </source>
</evidence>
<evidence type="ECO:0000256" key="5">
    <source>
        <dbReference type="ARBA" id="ARBA00022533"/>
    </source>
</evidence>
<comment type="function">
    <text evidence="10">Phosphorylase is an important allosteric enzyme in carbohydrate metabolism. Enzymes from different sources differ in their regulatory mechanisms and in their natural substrates. However, all known phosphorylases share catalytic and structural properties.</text>
</comment>
<proteinExistence type="inferred from homology"/>
<dbReference type="GO" id="GO:0005975">
    <property type="term" value="P:carbohydrate metabolic process"/>
    <property type="evidence" value="ECO:0007669"/>
    <property type="project" value="InterPro"/>
</dbReference>
<dbReference type="PIRSF" id="PIRSF000460">
    <property type="entry name" value="Pprylas_GlgP"/>
    <property type="match status" value="1"/>
</dbReference>
<evidence type="ECO:0000256" key="6">
    <source>
        <dbReference type="ARBA" id="ARBA00022676"/>
    </source>
</evidence>
<dbReference type="InterPro" id="IPR052182">
    <property type="entry name" value="Glycogen/Maltodextrin_Phosph"/>
</dbReference>
<dbReference type="KEGG" id="saqi:AXG55_08715"/>
<accession>A0A1L4D1B8</accession>
<evidence type="ECO:0000256" key="8">
    <source>
        <dbReference type="ARBA" id="ARBA00022898"/>
    </source>
</evidence>
<organism evidence="13 14">
    <name type="scientific">Silvanigrella aquatica</name>
    <dbReference type="NCBI Taxonomy" id="1915309"/>
    <lineage>
        <taxon>Bacteria</taxon>
        <taxon>Pseudomonadati</taxon>
        <taxon>Bdellovibrionota</taxon>
        <taxon>Oligoflexia</taxon>
        <taxon>Silvanigrellales</taxon>
        <taxon>Silvanigrellaceae</taxon>
        <taxon>Silvanigrella</taxon>
    </lineage>
</organism>
<dbReference type="EMBL" id="CP017834">
    <property type="protein sequence ID" value="APJ03984.1"/>
    <property type="molecule type" value="Genomic_DNA"/>
</dbReference>
<dbReference type="AlphaFoldDB" id="A0A1L4D1B8"/>
<dbReference type="RefSeq" id="WP_148697728.1">
    <property type="nucleotide sequence ID" value="NZ_CP017834.1"/>
</dbReference>
<keyword evidence="5" id="KW-0021">Allosteric enzyme</keyword>
<dbReference type="InterPro" id="IPR035090">
    <property type="entry name" value="Pyridoxal_P_attach_site"/>
</dbReference>
<comment type="catalytic activity">
    <reaction evidence="1">
        <text>[(1-&gt;4)-alpha-D-glucosyl](n) + phosphate = [(1-&gt;4)-alpha-D-glucosyl](n-1) + alpha-D-glucose 1-phosphate</text>
        <dbReference type="Rhea" id="RHEA:41732"/>
        <dbReference type="Rhea" id="RHEA-COMP:9584"/>
        <dbReference type="Rhea" id="RHEA-COMP:9586"/>
        <dbReference type="ChEBI" id="CHEBI:15444"/>
        <dbReference type="ChEBI" id="CHEBI:43474"/>
        <dbReference type="ChEBI" id="CHEBI:58601"/>
        <dbReference type="EC" id="2.4.1.1"/>
    </reaction>
</comment>
<dbReference type="Pfam" id="PF00343">
    <property type="entry name" value="Phosphorylase"/>
    <property type="match status" value="1"/>
</dbReference>
<keyword evidence="6" id="KW-0328">Glycosyltransferase</keyword>
<dbReference type="InterPro" id="IPR024517">
    <property type="entry name" value="Glycogen_phosphorylase_DUF3417"/>
</dbReference>
<sequence length="825" mass="95189">MRTIQLHIRSSLPKNLEPLWDLARNVWWSWNSNAINLFRRINPQEYEASGPCPLKLLNTLPSSTWDYLKEDNGFLEHLNEVNLEFKNYLENGITKVPEYKSENTIAYFSMEFGLHESILLYSGGLGILSGDHLKTASDLGLPLVGVGLFYFEGYFRQSLTRDGWQNENYDLNDPFYLPMQLVTDKLTNKPVLIDVNICDKKVFSQIWKLNVGKIPLYLLDTNISENSPEFQRITSRLYSGGQEQRIQQEIILGIGGIKALQKLGISPAVYHLNEGHSAFLTLERMSQFVKKGLYWQEALIATKGTQVFTVHTPVPAGNDAFPIQMLSKFLGNIEYIYGIPENEFYNLGRSPDNHSEFSMPVFALRTSGHRNGVSQLHKKVSKKIWQPLWPRLLENEIPIKGITNGVHTRTWLCNELVELFDFYLGKGWDAKLNDPHIWKRVENIPNSELWNAHITRKSRLISSIPKSNLDAEYLTIGFARRFASYKRGHLIFKNIERLKKIMLNSERPVQLIISGKAHPADNLGKEIIQKVVQSIQSENLNSRIVFLENYDMHIAQKLVRGIDVWLNTPIRPLEASGTSGMKVALNGGLNFSILDGWWDEGYSPDLGWSIGGRENIYDENIRDERDANSLYDILEHEIIPLYYSAKTPNEWIDKMKKSISVLTPKFSAHRMLHDYILQTYLPAAEFHENWSIHSEGQIESLKNHIKNVQLLREQWKEVEITRVELKPSDTVIIGEIVTLQLELRSPFPENWLEISLVLESTDNNRGQYERKDVLLTCVEKDPVYKYYIYAVELETENPEIRTYSMRVCPNPILFPEHLDLDLVAR</sequence>
<name>A0A1L4D1B8_9BACT</name>
<comment type="similarity">
    <text evidence="3">Belongs to the glycogen phosphorylase family.</text>
</comment>
<evidence type="ECO:0000256" key="7">
    <source>
        <dbReference type="ARBA" id="ARBA00022679"/>
    </source>
</evidence>
<evidence type="ECO:0000313" key="14">
    <source>
        <dbReference type="Proteomes" id="UP000184731"/>
    </source>
</evidence>
<dbReference type="GO" id="GO:0030170">
    <property type="term" value="F:pyridoxal phosphate binding"/>
    <property type="evidence" value="ECO:0007669"/>
    <property type="project" value="InterPro"/>
</dbReference>
<evidence type="ECO:0000256" key="3">
    <source>
        <dbReference type="ARBA" id="ARBA00006047"/>
    </source>
</evidence>